<reference evidence="5" key="1">
    <citation type="submission" date="2022-01" db="EMBL/GenBank/DDBJ databases">
        <authorList>
            <person name="King R."/>
        </authorList>
    </citation>
    <scope>NUCLEOTIDE SEQUENCE</scope>
</reference>
<dbReference type="InterPro" id="IPR055170">
    <property type="entry name" value="GFO_IDH_MocA-like_dom"/>
</dbReference>
<evidence type="ECO:0000256" key="1">
    <source>
        <dbReference type="ARBA" id="ARBA00010928"/>
    </source>
</evidence>
<dbReference type="GO" id="GO:0000166">
    <property type="term" value="F:nucleotide binding"/>
    <property type="evidence" value="ECO:0007669"/>
    <property type="project" value="InterPro"/>
</dbReference>
<keyword evidence="2" id="KW-0560">Oxidoreductase</keyword>
<dbReference type="SUPFAM" id="SSF51735">
    <property type="entry name" value="NAD(P)-binding Rossmann-fold domains"/>
    <property type="match status" value="1"/>
</dbReference>
<dbReference type="Gene3D" id="3.30.360.10">
    <property type="entry name" value="Dihydrodipicolinate Reductase, domain 2"/>
    <property type="match status" value="1"/>
</dbReference>
<evidence type="ECO:0000259" key="4">
    <source>
        <dbReference type="Pfam" id="PF22725"/>
    </source>
</evidence>
<dbReference type="EMBL" id="OU895877">
    <property type="protein sequence ID" value="CAG9798670.1"/>
    <property type="molecule type" value="Genomic_DNA"/>
</dbReference>
<feature type="domain" description="Gfo/Idh/MocA-like oxidoreductase N-terminal" evidence="3">
    <location>
        <begin position="5"/>
        <end position="111"/>
    </location>
</feature>
<evidence type="ECO:0000313" key="6">
    <source>
        <dbReference type="Proteomes" id="UP001153620"/>
    </source>
</evidence>
<dbReference type="InterPro" id="IPR000683">
    <property type="entry name" value="Gfo/Idh/MocA-like_OxRdtase_N"/>
</dbReference>
<gene>
    <name evidence="5" type="ORF">CHIRRI_LOCUS1652</name>
</gene>
<dbReference type="InterPro" id="IPR036291">
    <property type="entry name" value="NAD(P)-bd_dom_sf"/>
</dbReference>
<accession>A0A9N9RKX6</accession>
<dbReference type="AlphaFoldDB" id="A0A9N9RKX6"/>
<feature type="domain" description="GFO/IDH/MocA-like oxidoreductase" evidence="4">
    <location>
        <begin position="131"/>
        <end position="267"/>
    </location>
</feature>
<dbReference type="InterPro" id="IPR050463">
    <property type="entry name" value="Gfo/Idh/MocA_oxidrdct_glycsds"/>
</dbReference>
<evidence type="ECO:0008006" key="7">
    <source>
        <dbReference type="Google" id="ProtNLM"/>
    </source>
</evidence>
<evidence type="ECO:0000313" key="5">
    <source>
        <dbReference type="EMBL" id="CAG9798670.1"/>
    </source>
</evidence>
<comment type="similarity">
    <text evidence="1">Belongs to the Gfo/Idh/MocA family.</text>
</comment>
<evidence type="ECO:0000256" key="2">
    <source>
        <dbReference type="ARBA" id="ARBA00023002"/>
    </source>
</evidence>
<protein>
    <recommendedName>
        <fullName evidence="7">Oxidoreductase</fullName>
    </recommendedName>
</protein>
<dbReference type="PANTHER" id="PTHR43818">
    <property type="entry name" value="BCDNA.GH03377"/>
    <property type="match status" value="1"/>
</dbReference>
<proteinExistence type="inferred from homology"/>
<sequence>MHNIGIGIFGCSEVTKIVVTLLREKGFNVQAIWGKTKEEAQEYANELKIPFSTNKIDEVLLRKDVDFSFVLCQPYLHSHIVVKSLGIGKHVLCEKTLGINVLDAQKMVHASEYYPSLINLVNHSLRFLPAFVHMKKAIAENYIGELSLIDVTVKISTLIHDKFDWLCDDHQGSGCLNLIGSHVIDLCHFLTGKKAKRVHGIIKTFRHKTQSIHGIRQITAPDFCNFQLELEGSPNSQILVTTNIQSNDGYRNGFEQDVSIVGELGNLKVIGGDLICIRRKAGDDNADYKEEKLYVEIQDMRTSESSSSIPRQYVKGMSKMFSALKEAFTTPSSNSNWNKESVAAAANFNDGLYVQQVIEAIKKSSDTRSWIKVETATLKD</sequence>
<dbReference type="OrthoDB" id="446809at2759"/>
<keyword evidence="6" id="KW-1185">Reference proteome</keyword>
<dbReference type="Pfam" id="PF01408">
    <property type="entry name" value="GFO_IDH_MocA"/>
    <property type="match status" value="1"/>
</dbReference>
<dbReference type="Proteomes" id="UP001153620">
    <property type="component" value="Chromosome 1"/>
</dbReference>
<name>A0A9N9RKX6_9DIPT</name>
<dbReference type="SUPFAM" id="SSF55347">
    <property type="entry name" value="Glyceraldehyde-3-phosphate dehydrogenase-like, C-terminal domain"/>
    <property type="match status" value="1"/>
</dbReference>
<organism evidence="5 6">
    <name type="scientific">Chironomus riparius</name>
    <dbReference type="NCBI Taxonomy" id="315576"/>
    <lineage>
        <taxon>Eukaryota</taxon>
        <taxon>Metazoa</taxon>
        <taxon>Ecdysozoa</taxon>
        <taxon>Arthropoda</taxon>
        <taxon>Hexapoda</taxon>
        <taxon>Insecta</taxon>
        <taxon>Pterygota</taxon>
        <taxon>Neoptera</taxon>
        <taxon>Endopterygota</taxon>
        <taxon>Diptera</taxon>
        <taxon>Nematocera</taxon>
        <taxon>Chironomoidea</taxon>
        <taxon>Chironomidae</taxon>
        <taxon>Chironominae</taxon>
        <taxon>Chironomus</taxon>
    </lineage>
</organism>
<dbReference type="PANTHER" id="PTHR43818:SF11">
    <property type="entry name" value="BCDNA.GH03377"/>
    <property type="match status" value="1"/>
</dbReference>
<evidence type="ECO:0000259" key="3">
    <source>
        <dbReference type="Pfam" id="PF01408"/>
    </source>
</evidence>
<dbReference type="Pfam" id="PF22725">
    <property type="entry name" value="GFO_IDH_MocA_C3"/>
    <property type="match status" value="1"/>
</dbReference>
<dbReference type="GO" id="GO:0016491">
    <property type="term" value="F:oxidoreductase activity"/>
    <property type="evidence" value="ECO:0007669"/>
    <property type="project" value="UniProtKB-KW"/>
</dbReference>
<reference evidence="5" key="2">
    <citation type="submission" date="2022-10" db="EMBL/GenBank/DDBJ databases">
        <authorList>
            <consortium name="ENA_rothamsted_submissions"/>
            <consortium name="culmorum"/>
            <person name="King R."/>
        </authorList>
    </citation>
    <scope>NUCLEOTIDE SEQUENCE</scope>
</reference>
<dbReference type="Gene3D" id="3.40.50.720">
    <property type="entry name" value="NAD(P)-binding Rossmann-like Domain"/>
    <property type="match status" value="1"/>
</dbReference>